<comment type="caution">
    <text evidence="1">The sequence shown here is derived from an EMBL/GenBank/DDBJ whole genome shotgun (WGS) entry which is preliminary data.</text>
</comment>
<keyword evidence="2" id="KW-1185">Reference proteome</keyword>
<proteinExistence type="predicted"/>
<name>A0ABQ8UTN5_9EUKA</name>
<evidence type="ECO:0000313" key="1">
    <source>
        <dbReference type="EMBL" id="KAJ4462492.1"/>
    </source>
</evidence>
<gene>
    <name evidence="1" type="ORF">PAPYR_1142</name>
</gene>
<protein>
    <submittedName>
        <fullName evidence="1">Uncharacterized protein</fullName>
    </submittedName>
</protein>
<dbReference type="EMBL" id="JAPMOS010000003">
    <property type="protein sequence ID" value="KAJ4462492.1"/>
    <property type="molecule type" value="Genomic_DNA"/>
</dbReference>
<sequence length="381" mass="42034">MVSACLGSFVEREKTAQELYGRTVNHLRSDQLGNQDAFFPFSLRDALFVLTPLFCAGGCSLRQAPEVGPKRIGTTWPAHHRPASMTLIASSPPSDSWLRSCPRRPHRTGWWIRAWRWAPGYVLCAPLFFTTLDLFRSHHPVSSWRDRPMQALPCVKELVKLPRFQESFSDYVDALFLFDKHLAIGSPTTRGESHGSLLTFLQVLRVFRTCPRTCPSGKAENSLTPSCRSTMTTLDTCPVVGVDSLHRLLCGPGVDRLVMAKLCLWTTAASDAPIELPLGTSLRHLELELAQRHDVTITSATLQVLGLSGQPGRVRVGCPELRKLSLSGALQLTVEAPCDQLRCLQIGPWEGGFGFGCRPWVSSLSSSVSCPPLPPPLLRPT</sequence>
<dbReference type="Proteomes" id="UP001141327">
    <property type="component" value="Unassembled WGS sequence"/>
</dbReference>
<accession>A0ABQ8UTN5</accession>
<organism evidence="1 2">
    <name type="scientific">Paratrimastix pyriformis</name>
    <dbReference type="NCBI Taxonomy" id="342808"/>
    <lineage>
        <taxon>Eukaryota</taxon>
        <taxon>Metamonada</taxon>
        <taxon>Preaxostyla</taxon>
        <taxon>Paratrimastigidae</taxon>
        <taxon>Paratrimastix</taxon>
    </lineage>
</organism>
<evidence type="ECO:0000313" key="2">
    <source>
        <dbReference type="Proteomes" id="UP001141327"/>
    </source>
</evidence>
<reference evidence="1" key="1">
    <citation type="journal article" date="2022" name="bioRxiv">
        <title>Genomics of Preaxostyla Flagellates Illuminates Evolutionary Transitions and the Path Towards Mitochondrial Loss.</title>
        <authorList>
            <person name="Novak L.V.F."/>
            <person name="Treitli S.C."/>
            <person name="Pyrih J."/>
            <person name="Halakuc P."/>
            <person name="Pipaliya S.V."/>
            <person name="Vacek V."/>
            <person name="Brzon O."/>
            <person name="Soukal P."/>
            <person name="Eme L."/>
            <person name="Dacks J.B."/>
            <person name="Karnkowska A."/>
            <person name="Elias M."/>
            <person name="Hampl V."/>
        </authorList>
    </citation>
    <scope>NUCLEOTIDE SEQUENCE</scope>
    <source>
        <strain evidence="1">RCP-MX</strain>
    </source>
</reference>